<dbReference type="InterPro" id="IPR048811">
    <property type="entry name" value="Gp7_dom_V"/>
</dbReference>
<name>A0A0D4DC49_9CAUD</name>
<keyword evidence="5" id="KW-1185">Reference proteome</keyword>
<dbReference type="RefSeq" id="YP_009201405.1">
    <property type="nucleotide sequence ID" value="NC_028829.1"/>
</dbReference>
<dbReference type="OrthoDB" id="54at10239"/>
<sequence length="1165" mass="134299">MANVLQAPPIMGVSIDKLTRNYAELSWSTVGENFRYEIHVRSAVSAEILLTQSFTALYPNPFTSETRLFTNINSSVRYYQWRIRSVYKGFEPSEWVTSDIGYTSDTNDYDITTQDEFIPASSFIEERLNNDNDQYLNSRNNLQATLVRPGFEFDPNMFNVDSAAYWFVTNPGFSANYGKVPTVCQNVDRVIPVVIDDVIYAFERWQQVCKVSNDGGRTWQTYKATNSRLGNPVYDCICKQSNAFSYLLGYDYLIQGVQSNDVDYSHDNGLEYSHASVDLTFDKLDFDLGFGFDVERFKDLAILPPQVRNKADAFGVDDVMSVVTYANTYVWHNNRIPRIFDNVLSELYGERIFETTGELNNEPVYFEDKIVKNDASRPNFDENTADVCVKKIQYFDDPEQGLDYQDGNMFALVIGEWEHDENGKRIGTSDPNEIRGVYRLNRTATLRDGIVIGYTGLTWERVYGNIEEERELLNERSVISRDNTHLIVGHDLTKNYGEEGNPAYDNRQESSGAPGNFHSTAGDNYGTIDDPYLVSDNDEVDEAVRMFTKPFFTTYVKPMTQIIATKDGDDWYYKPQDYYGSAHFNWMQRAETRDWKSWANEIMYYKKESIFRSDFEDLDEYKWKETFDEGEYKLEAPNLSIFGFNGYAAGAIIHSANDNKVIGYYKFPYRVDITAPIRWSPERRVITASLSNYSPVIIEPPEEDPTSMLDPTLTPLIYKMMPENYLDADGFYKSFAKHYLDFISKGDGTAYNNVYNLLNSKNPLDDHYTEYLHKLVYERNRILEPEKRDAVVKFFLARRADFYSTKGILDSYKFLFKLLYNEDVEVEIESLNTFEYSIVVNSNDVTDDVVGRRIYSETGNADVTYVDRHYIEGKRYWKLTLNNLIGELNIGDTLEIDGLEFTATAITRVQGERIDYDSNEFLDRSKSYYVMKIRSEIQLSQYKDDVIRFVHPIGFGFLGITLLTVLINHGISVNHHETIVDSYRLIRYDNGIGNNFTEETSLLDGNEDRIYNSFGELQLKPHPLALEDPLDHAIQDRLTNTQGITIIDYNNYWANDRVIALDEYSAIDEQRYIETDTGDINDEWGGKKRVLNPNYNPTAKVQSADANGSVYWGMTAYERAPAFMFDWSAASTSISDMYEDSDYRLKDNVGNPYDPVTPTQKQIGE</sequence>
<dbReference type="Pfam" id="PF21427">
    <property type="entry name" value="Gp7_5th"/>
    <property type="match status" value="1"/>
</dbReference>
<dbReference type="Proteomes" id="UP000202888">
    <property type="component" value="Segment"/>
</dbReference>
<feature type="region of interest" description="Disordered" evidence="1">
    <location>
        <begin position="498"/>
        <end position="521"/>
    </location>
</feature>
<protein>
    <submittedName>
        <fullName evidence="4">Baseplate wedge initiator</fullName>
    </submittedName>
</protein>
<feature type="compositionally biased region" description="Polar residues" evidence="1">
    <location>
        <begin position="509"/>
        <end position="521"/>
    </location>
</feature>
<feature type="domain" description="Baseplate wedge protein gp7" evidence="2">
    <location>
        <begin position="834"/>
        <end position="928"/>
    </location>
</feature>
<dbReference type="Pfam" id="PF21428">
    <property type="entry name" value="Gp7_helical"/>
    <property type="match status" value="1"/>
</dbReference>
<dbReference type="InterPro" id="IPR048810">
    <property type="entry name" value="Gp7_helical"/>
</dbReference>
<evidence type="ECO:0000313" key="5">
    <source>
        <dbReference type="Proteomes" id="UP000202888"/>
    </source>
</evidence>
<dbReference type="GeneID" id="26628628"/>
<reference evidence="4 5" key="1">
    <citation type="journal article" date="2016" name="Genom Data">
        <title>Complete genome sequence of a giant Vibrio phage ValKK3 infecting Vibrio alginolyticus.</title>
        <authorList>
            <person name="Lal T.M."/>
            <person name="Sano M."/>
            <person name="Hatai K."/>
            <person name="Ransangan J."/>
        </authorList>
    </citation>
    <scope>NUCLEOTIDE SEQUENCE [LARGE SCALE GENOMIC DNA]</scope>
</reference>
<evidence type="ECO:0000259" key="2">
    <source>
        <dbReference type="Pfam" id="PF21427"/>
    </source>
</evidence>
<organism evidence="4 5">
    <name type="scientific">Vibrio phage ValKK3</name>
    <dbReference type="NCBI Taxonomy" id="1610855"/>
    <lineage>
        <taxon>Viruses</taxon>
        <taxon>Duplodnaviria</taxon>
        <taxon>Heunggongvirae</taxon>
        <taxon>Uroviricota</taxon>
        <taxon>Caudoviricetes</taxon>
        <taxon>Pantevenvirales</taxon>
        <taxon>Straboviridae</taxon>
        <taxon>Schizotequatrovirus</taxon>
        <taxon>Schizotequatrovirus valkk3</taxon>
    </lineage>
</organism>
<proteinExistence type="predicted"/>
<evidence type="ECO:0000259" key="3">
    <source>
        <dbReference type="Pfam" id="PF21428"/>
    </source>
</evidence>
<feature type="region of interest" description="Disordered" evidence="1">
    <location>
        <begin position="1146"/>
        <end position="1165"/>
    </location>
</feature>
<dbReference type="KEGG" id="vg:26628628"/>
<evidence type="ECO:0000256" key="1">
    <source>
        <dbReference type="SAM" id="MobiDB-lite"/>
    </source>
</evidence>
<dbReference type="EMBL" id="KP671755">
    <property type="protein sequence ID" value="AJT61143.1"/>
    <property type="molecule type" value="Genomic_DNA"/>
</dbReference>
<evidence type="ECO:0000313" key="4">
    <source>
        <dbReference type="EMBL" id="AJT61143.1"/>
    </source>
</evidence>
<accession>A0A0D4DC49</accession>
<feature type="domain" description="Baseplate wedge protein gp7 helical" evidence="3">
    <location>
        <begin position="711"/>
        <end position="757"/>
    </location>
</feature>